<dbReference type="AlphaFoldDB" id="A0A6C0NUM2"/>
<evidence type="ECO:0000256" key="2">
    <source>
        <dbReference type="SAM" id="SignalP"/>
    </source>
</evidence>
<gene>
    <name evidence="3" type="ORF">GZH47_02990</name>
</gene>
<dbReference type="PANTHER" id="PTHR43649">
    <property type="entry name" value="ARABINOSE-BINDING PROTEIN-RELATED"/>
    <property type="match status" value="1"/>
</dbReference>
<dbReference type="InterPro" id="IPR050490">
    <property type="entry name" value="Bact_solute-bd_prot1"/>
</dbReference>
<feature type="compositionally biased region" description="Low complexity" evidence="1">
    <location>
        <begin position="43"/>
        <end position="55"/>
    </location>
</feature>
<evidence type="ECO:0000313" key="4">
    <source>
        <dbReference type="Proteomes" id="UP000479114"/>
    </source>
</evidence>
<proteinExistence type="predicted"/>
<protein>
    <submittedName>
        <fullName evidence="3">ABC transporter substrate-binding protein</fullName>
    </submittedName>
</protein>
<dbReference type="Gene3D" id="3.40.190.10">
    <property type="entry name" value="Periplasmic binding protein-like II"/>
    <property type="match status" value="2"/>
</dbReference>
<sequence length="565" mass="61541">MWNKKRTTVSSMVALTLVGGMLAGCSDNGNNGGSAGNAGNGGNTSTNNGGSSETASNKEVTIKILHNWNGSGAGDVDMTPIANAIKEKTGVTVKFDYTKGSEVEKVNTIFATQDLPDVYTGPAWGGELDGIIKAANEDQLVDISDKLDKYPNLAKEIAKENVPPALYDKAIGAFGDKKYMLYQNQPASEKDANDWLYGFYVRKDIAGKIGIDPQSVHTKDDLYNFLKKIKDANLQENGMPVFPLGGFSNGWAVGIGNTMFYGSDYIDKGDGTLEHTFMSKQYEDYTLYYRKLISEGLLDPETFTQTDPIAKEKINQGRIAVLAAHYPAILDASKDYVKAHPGTDFVPVGPLERAGAEENRPVDLGIQGNNVTVITKKNKNVDASLKLLDFLASDEGFKLVHYGVEGVHYDMVDGKPVAKKDFFDKFNADATGKAKKNEGFGIGFESMTGLDRTNTLGGDIWADQERIAAMDNARKILRPNGISVISAYAPGDVLAKSPEYESLKPSMDQIGDVWKQAVFAKSDEAALKIINDLRNQMKKTGYEDAMKYTNENLKGKEVVTLQMPN</sequence>
<accession>A0A6C0NUM2</accession>
<keyword evidence="4" id="KW-1185">Reference proteome</keyword>
<dbReference type="SUPFAM" id="SSF53850">
    <property type="entry name" value="Periplasmic binding protein-like II"/>
    <property type="match status" value="1"/>
</dbReference>
<feature type="region of interest" description="Disordered" evidence="1">
    <location>
        <begin position="36"/>
        <end position="55"/>
    </location>
</feature>
<dbReference type="EMBL" id="CP048286">
    <property type="protein sequence ID" value="QHW29899.1"/>
    <property type="molecule type" value="Genomic_DNA"/>
</dbReference>
<evidence type="ECO:0000256" key="1">
    <source>
        <dbReference type="SAM" id="MobiDB-lite"/>
    </source>
</evidence>
<dbReference type="Proteomes" id="UP000479114">
    <property type="component" value="Chromosome"/>
</dbReference>
<dbReference type="PROSITE" id="PS51257">
    <property type="entry name" value="PROKAR_LIPOPROTEIN"/>
    <property type="match status" value="1"/>
</dbReference>
<feature type="signal peptide" evidence="2">
    <location>
        <begin position="1"/>
        <end position="23"/>
    </location>
</feature>
<dbReference type="PANTHER" id="PTHR43649:SF12">
    <property type="entry name" value="DIACETYLCHITOBIOSE BINDING PROTEIN DASA"/>
    <property type="match status" value="1"/>
</dbReference>
<name>A0A6C0NUM2_9BACL</name>
<evidence type="ECO:0000313" key="3">
    <source>
        <dbReference type="EMBL" id="QHW29899.1"/>
    </source>
</evidence>
<dbReference type="RefSeq" id="WP_162638468.1">
    <property type="nucleotide sequence ID" value="NZ_CP048286.1"/>
</dbReference>
<organism evidence="3 4">
    <name type="scientific">Paenibacillus rhizovicinus</name>
    <dbReference type="NCBI Taxonomy" id="2704463"/>
    <lineage>
        <taxon>Bacteria</taxon>
        <taxon>Bacillati</taxon>
        <taxon>Bacillota</taxon>
        <taxon>Bacilli</taxon>
        <taxon>Bacillales</taxon>
        <taxon>Paenibacillaceae</taxon>
        <taxon>Paenibacillus</taxon>
    </lineage>
</organism>
<reference evidence="3 4" key="1">
    <citation type="submission" date="2020-02" db="EMBL/GenBank/DDBJ databases">
        <title>Paenibacillus sp. nov., isolated from rhizosphere soil of tomato.</title>
        <authorList>
            <person name="Weon H.-Y."/>
            <person name="Lee S.A."/>
        </authorList>
    </citation>
    <scope>NUCLEOTIDE SEQUENCE [LARGE SCALE GENOMIC DNA]</scope>
    <source>
        <strain evidence="3 4">14171R-81</strain>
    </source>
</reference>
<keyword evidence="2" id="KW-0732">Signal</keyword>
<dbReference type="KEGG" id="prz:GZH47_02990"/>
<feature type="chain" id="PRO_5039436326" evidence="2">
    <location>
        <begin position="24"/>
        <end position="565"/>
    </location>
</feature>